<keyword evidence="3" id="KW-1185">Reference proteome</keyword>
<organism evidence="2 3">
    <name type="scientific">Rhodonellum ikkaensis</name>
    <dbReference type="NCBI Taxonomy" id="336829"/>
    <lineage>
        <taxon>Bacteria</taxon>
        <taxon>Pseudomonadati</taxon>
        <taxon>Bacteroidota</taxon>
        <taxon>Cytophagia</taxon>
        <taxon>Cytophagales</taxon>
        <taxon>Cytophagaceae</taxon>
        <taxon>Rhodonellum</taxon>
    </lineage>
</organism>
<proteinExistence type="predicted"/>
<dbReference type="InterPro" id="IPR002881">
    <property type="entry name" value="DUF58"/>
</dbReference>
<dbReference type="Pfam" id="PF01882">
    <property type="entry name" value="DUF58"/>
    <property type="match status" value="1"/>
</dbReference>
<dbReference type="SUPFAM" id="SSF53300">
    <property type="entry name" value="vWA-like"/>
    <property type="match status" value="1"/>
</dbReference>
<dbReference type="InterPro" id="IPR036465">
    <property type="entry name" value="vWFA_dom_sf"/>
</dbReference>
<feature type="domain" description="DUF58" evidence="1">
    <location>
        <begin position="43"/>
        <end position="247"/>
    </location>
</feature>
<evidence type="ECO:0000259" key="1">
    <source>
        <dbReference type="Pfam" id="PF01882"/>
    </source>
</evidence>
<dbReference type="PANTHER" id="PTHR33608">
    <property type="entry name" value="BLL2464 PROTEIN"/>
    <property type="match status" value="1"/>
</dbReference>
<dbReference type="PANTHER" id="PTHR33608:SF7">
    <property type="entry name" value="DUF58 DOMAIN-CONTAINING PROTEIN"/>
    <property type="match status" value="1"/>
</dbReference>
<reference evidence="2 3" key="1">
    <citation type="submission" date="2016-10" db="EMBL/GenBank/DDBJ databases">
        <authorList>
            <person name="Varghese N."/>
            <person name="Submissions S."/>
        </authorList>
    </citation>
    <scope>NUCLEOTIDE SEQUENCE [LARGE SCALE GENOMIC DNA]</scope>
    <source>
        <strain evidence="2 3">DSM 17997</strain>
    </source>
</reference>
<name>A0A1H3RJI5_9BACT</name>
<accession>A0A1H3RJI5</accession>
<evidence type="ECO:0000313" key="2">
    <source>
        <dbReference type="EMBL" id="SDZ25391.1"/>
    </source>
</evidence>
<dbReference type="Proteomes" id="UP000199663">
    <property type="component" value="Unassembled WGS sequence"/>
</dbReference>
<dbReference type="EMBL" id="FNQC01000008">
    <property type="protein sequence ID" value="SDZ25391.1"/>
    <property type="molecule type" value="Genomic_DNA"/>
</dbReference>
<comment type="caution">
    <text evidence="2">The sequence shown here is derived from an EMBL/GenBank/DDBJ whole genome shotgun (WGS) entry which is preliminary data.</text>
</comment>
<gene>
    <name evidence="2" type="ORF">SAMN05444412_108135</name>
</gene>
<sequence>MQANPLEIIKLNNLKLAAKIISRQLKNGVHLGKRIGAGSEFEQYRHYEPGDDTKRIDWKLFARSDKYMVKESPVESNLHIRFILDLSGSMNYEEKGIRRLDFAKNLLASLAYLAHQQGDPMTFFTLQNGAVIQKVAPSPKSFQKILYHLDADKASGSWPIQKQDFPVLKSNQRELIIMVSDFLQKENEWVDIVASMRHPKKEIVLFQVLGEQEMHFDLKGNYMFKDLETDHIIKMDGKSVQKTYNAAIEKYLQELDQAFHVPQVHLLRTTFHESIAEVISKYLLKNQLH</sequence>
<evidence type="ECO:0000313" key="3">
    <source>
        <dbReference type="Proteomes" id="UP000199663"/>
    </source>
</evidence>
<protein>
    <recommendedName>
        <fullName evidence="1">DUF58 domain-containing protein</fullName>
    </recommendedName>
</protein>
<dbReference type="RefSeq" id="WP_019598143.1">
    <property type="nucleotide sequence ID" value="NZ_FNQC01000008.1"/>
</dbReference>